<comment type="caution">
    <text evidence="2">The sequence shown here is derived from an EMBL/GenBank/DDBJ whole genome shotgun (WGS) entry which is preliminary data.</text>
</comment>
<accession>A0A8J5MPF4</accession>
<sequence length="62" mass="7034">MADKESESVSVKWDHHHSVLLQAIKEIYKKRGKQSTEGVKWKETIDPGSGDPAEKKQVMRGN</sequence>
<evidence type="ECO:0000256" key="1">
    <source>
        <dbReference type="SAM" id="MobiDB-lite"/>
    </source>
</evidence>
<keyword evidence="3" id="KW-1185">Reference proteome</keyword>
<dbReference type="EMBL" id="JAHLQT010034478">
    <property type="protein sequence ID" value="KAG7158810.1"/>
    <property type="molecule type" value="Genomic_DNA"/>
</dbReference>
<evidence type="ECO:0000313" key="2">
    <source>
        <dbReference type="EMBL" id="KAG7158810.1"/>
    </source>
</evidence>
<feature type="compositionally biased region" description="Basic and acidic residues" evidence="1">
    <location>
        <begin position="52"/>
        <end position="62"/>
    </location>
</feature>
<dbReference type="Proteomes" id="UP000747542">
    <property type="component" value="Unassembled WGS sequence"/>
</dbReference>
<dbReference type="AlphaFoldDB" id="A0A8J5MPF4"/>
<name>A0A8J5MPF4_HOMAM</name>
<protein>
    <submittedName>
        <fullName evidence="2">Uncharacterized protein</fullName>
    </submittedName>
</protein>
<organism evidence="2 3">
    <name type="scientific">Homarus americanus</name>
    <name type="common">American lobster</name>
    <dbReference type="NCBI Taxonomy" id="6706"/>
    <lineage>
        <taxon>Eukaryota</taxon>
        <taxon>Metazoa</taxon>
        <taxon>Ecdysozoa</taxon>
        <taxon>Arthropoda</taxon>
        <taxon>Crustacea</taxon>
        <taxon>Multicrustacea</taxon>
        <taxon>Malacostraca</taxon>
        <taxon>Eumalacostraca</taxon>
        <taxon>Eucarida</taxon>
        <taxon>Decapoda</taxon>
        <taxon>Pleocyemata</taxon>
        <taxon>Astacidea</taxon>
        <taxon>Nephropoidea</taxon>
        <taxon>Nephropidae</taxon>
        <taxon>Homarus</taxon>
    </lineage>
</organism>
<evidence type="ECO:0000313" key="3">
    <source>
        <dbReference type="Proteomes" id="UP000747542"/>
    </source>
</evidence>
<proteinExistence type="predicted"/>
<reference evidence="2" key="1">
    <citation type="journal article" date="2021" name="Sci. Adv.">
        <title>The American lobster genome reveals insights on longevity, neural, and immune adaptations.</title>
        <authorList>
            <person name="Polinski J.M."/>
            <person name="Zimin A.V."/>
            <person name="Clark K.F."/>
            <person name="Kohn A.B."/>
            <person name="Sadowski N."/>
            <person name="Timp W."/>
            <person name="Ptitsyn A."/>
            <person name="Khanna P."/>
            <person name="Romanova D.Y."/>
            <person name="Williams P."/>
            <person name="Greenwood S.J."/>
            <person name="Moroz L.L."/>
            <person name="Walt D.R."/>
            <person name="Bodnar A.G."/>
        </authorList>
    </citation>
    <scope>NUCLEOTIDE SEQUENCE</scope>
    <source>
        <strain evidence="2">GMGI-L3</strain>
    </source>
</reference>
<feature type="region of interest" description="Disordered" evidence="1">
    <location>
        <begin position="32"/>
        <end position="62"/>
    </location>
</feature>
<gene>
    <name evidence="2" type="ORF">Hamer_G011491</name>
</gene>